<feature type="domain" description="Bacterial repeat" evidence="1">
    <location>
        <begin position="155"/>
        <end position="203"/>
    </location>
</feature>
<accession>A0ABY2TU17</accession>
<dbReference type="RefSeq" id="WP_137997157.1">
    <property type="nucleotide sequence ID" value="NZ_SJDU01000004.1"/>
</dbReference>
<dbReference type="InterPro" id="IPR044060">
    <property type="entry name" value="Bacterial_rp_domain"/>
</dbReference>
<dbReference type="Proteomes" id="UP000310168">
    <property type="component" value="Unassembled WGS sequence"/>
</dbReference>
<dbReference type="Pfam" id="PF18998">
    <property type="entry name" value="Flg_new_2"/>
    <property type="match status" value="1"/>
</dbReference>
<dbReference type="EMBL" id="SJDU01000004">
    <property type="protein sequence ID" value="TKZ36395.1"/>
    <property type="molecule type" value="Genomic_DNA"/>
</dbReference>
<organism evidence="2 3">
    <name type="scientific">Brachyspira catarrhinii</name>
    <dbReference type="NCBI Taxonomy" id="2528966"/>
    <lineage>
        <taxon>Bacteria</taxon>
        <taxon>Pseudomonadati</taxon>
        <taxon>Spirochaetota</taxon>
        <taxon>Spirochaetia</taxon>
        <taxon>Brachyspirales</taxon>
        <taxon>Brachyspiraceae</taxon>
        <taxon>Brachyspira</taxon>
    </lineage>
</organism>
<proteinExistence type="predicted"/>
<evidence type="ECO:0000313" key="3">
    <source>
        <dbReference type="Proteomes" id="UP000310168"/>
    </source>
</evidence>
<name>A0ABY2TU17_9SPIR</name>
<keyword evidence="3" id="KW-1185">Reference proteome</keyword>
<protein>
    <recommendedName>
        <fullName evidence="1">Bacterial repeat domain-containing protein</fullName>
    </recommendedName>
</protein>
<evidence type="ECO:0000259" key="1">
    <source>
        <dbReference type="Pfam" id="PF18998"/>
    </source>
</evidence>
<comment type="caution">
    <text evidence="2">The sequence shown here is derived from an EMBL/GenBank/DDBJ whole genome shotgun (WGS) entry which is preliminary data.</text>
</comment>
<gene>
    <name evidence="2" type="ORF">EZH24_00380</name>
</gene>
<reference evidence="2 3" key="1">
    <citation type="journal article" date="2019" name="Anaerobe">
        <title>Brachyspira catarrhinii sp. nov., an anaerobic intestinal spirochaete isolated from vervet monkeys may have been misidentified as Brachyspira aalborgi in previous studies.</title>
        <authorList>
            <person name="Phillips N.D."/>
            <person name="La T."/>
            <person name="Hampson D.J."/>
        </authorList>
    </citation>
    <scope>NUCLEOTIDE SEQUENCE [LARGE SCALE GENOMIC DNA]</scope>
    <source>
        <strain evidence="2 3">Z12</strain>
    </source>
</reference>
<evidence type="ECO:0000313" key="2">
    <source>
        <dbReference type="EMBL" id="TKZ36395.1"/>
    </source>
</evidence>
<sequence>MNKIKNFILILLMLTILMTCKKDDNPLSPEKEYYTLKIIVDGEISDLYAYIDGGWSDGEFIEVNKYEYKIIKDAIVVVSVSPINNNYRFMKVVWAGAIPEKENSESAKILMDSDKNVLITVSDEKTTLTVKKEGEGKFIVKTNGIDVLYDYEFWKGTEVELTALPDTSYKFDKYIISDKEEVKNANLTLIMNEDKNIKVLFKNTYTLTFDYNASYAARYLFVDLKYPNNNGVYKSDIKPNTTYEIPTYLSSIGIIVGYPAINSQYRADKIIVNGITSDYKIGFVIDNPNYEDKHIIITHRKRKTNLILKIIWHLPSTVSYRYYPGDLFNSLKINNKEERDYGVSSGENSKHYSFNEDEQIQMEILKRVNAGDEEPIEVEKYSVNNGKFQYPTGYSPFFIGSQKGYPIQPYELKENITIDLYYKKVK</sequence>